<dbReference type="EMBL" id="WHVB01000006">
    <property type="protein sequence ID" value="KAF8481585.1"/>
    <property type="molecule type" value="Genomic_DNA"/>
</dbReference>
<dbReference type="AlphaFoldDB" id="A0A9P5TAI2"/>
<proteinExistence type="predicted"/>
<organism evidence="2 3">
    <name type="scientific">Russula ochroleuca</name>
    <dbReference type="NCBI Taxonomy" id="152965"/>
    <lineage>
        <taxon>Eukaryota</taxon>
        <taxon>Fungi</taxon>
        <taxon>Dikarya</taxon>
        <taxon>Basidiomycota</taxon>
        <taxon>Agaricomycotina</taxon>
        <taxon>Agaricomycetes</taxon>
        <taxon>Russulales</taxon>
        <taxon>Russulaceae</taxon>
        <taxon>Russula</taxon>
    </lineage>
</organism>
<reference evidence="2" key="1">
    <citation type="submission" date="2019-10" db="EMBL/GenBank/DDBJ databases">
        <authorList>
            <consortium name="DOE Joint Genome Institute"/>
            <person name="Kuo A."/>
            <person name="Miyauchi S."/>
            <person name="Kiss E."/>
            <person name="Drula E."/>
            <person name="Kohler A."/>
            <person name="Sanchez-Garcia M."/>
            <person name="Andreopoulos B."/>
            <person name="Barry K.W."/>
            <person name="Bonito G."/>
            <person name="Buee M."/>
            <person name="Carver A."/>
            <person name="Chen C."/>
            <person name="Cichocki N."/>
            <person name="Clum A."/>
            <person name="Culley D."/>
            <person name="Crous P.W."/>
            <person name="Fauchery L."/>
            <person name="Girlanda M."/>
            <person name="Hayes R."/>
            <person name="Keri Z."/>
            <person name="LaButti K."/>
            <person name="Lipzen A."/>
            <person name="Lombard V."/>
            <person name="Magnuson J."/>
            <person name="Maillard F."/>
            <person name="Morin E."/>
            <person name="Murat C."/>
            <person name="Nolan M."/>
            <person name="Ohm R."/>
            <person name="Pangilinan J."/>
            <person name="Pereira M."/>
            <person name="Perotto S."/>
            <person name="Peter M."/>
            <person name="Riley R."/>
            <person name="Sitrit Y."/>
            <person name="Stielow B."/>
            <person name="Szollosi G."/>
            <person name="Zifcakova L."/>
            <person name="Stursova M."/>
            <person name="Spatafora J.W."/>
            <person name="Tedersoo L."/>
            <person name="Vaario L.-M."/>
            <person name="Yamada A."/>
            <person name="Yan M."/>
            <person name="Wang P."/>
            <person name="Xu J."/>
            <person name="Bruns T."/>
            <person name="Baldrian P."/>
            <person name="Vilgalys R."/>
            <person name="Henrissat B."/>
            <person name="Grigoriev I.V."/>
            <person name="Hibbett D."/>
            <person name="Nagy L.G."/>
            <person name="Martin F.M."/>
        </authorList>
    </citation>
    <scope>NUCLEOTIDE SEQUENCE</scope>
    <source>
        <strain evidence="2">Prilba</strain>
    </source>
</reference>
<sequence>MKFISIFAVIFVSGLALAAPEPQALERRQVVSVAKSIASDVTSDEATSAGASLASQATSIGGDIATHVTSIGGKVYTEITSAGGSAITLAASGAGVVTTFAGSVYTVATSAAGTAVTGSGNAAVANIRSLHISVPVLAALATTAGGVLFGAWVAV</sequence>
<evidence type="ECO:0000313" key="3">
    <source>
        <dbReference type="Proteomes" id="UP000759537"/>
    </source>
</evidence>
<keyword evidence="1" id="KW-0732">Signal</keyword>
<accession>A0A9P5TAI2</accession>
<comment type="caution">
    <text evidence="2">The sequence shown here is derived from an EMBL/GenBank/DDBJ whole genome shotgun (WGS) entry which is preliminary data.</text>
</comment>
<dbReference type="Proteomes" id="UP000759537">
    <property type="component" value="Unassembled WGS sequence"/>
</dbReference>
<protein>
    <submittedName>
        <fullName evidence="2">Uncharacterized protein</fullName>
    </submittedName>
</protein>
<evidence type="ECO:0000256" key="1">
    <source>
        <dbReference type="SAM" id="SignalP"/>
    </source>
</evidence>
<dbReference type="OrthoDB" id="4095724at2759"/>
<feature type="signal peptide" evidence="1">
    <location>
        <begin position="1"/>
        <end position="18"/>
    </location>
</feature>
<keyword evidence="3" id="KW-1185">Reference proteome</keyword>
<feature type="chain" id="PRO_5040107837" evidence="1">
    <location>
        <begin position="19"/>
        <end position="155"/>
    </location>
</feature>
<gene>
    <name evidence="2" type="ORF">DFH94DRAFT_401499</name>
</gene>
<reference evidence="2" key="2">
    <citation type="journal article" date="2020" name="Nat. Commun.">
        <title>Large-scale genome sequencing of mycorrhizal fungi provides insights into the early evolution of symbiotic traits.</title>
        <authorList>
            <person name="Miyauchi S."/>
            <person name="Kiss E."/>
            <person name="Kuo A."/>
            <person name="Drula E."/>
            <person name="Kohler A."/>
            <person name="Sanchez-Garcia M."/>
            <person name="Morin E."/>
            <person name="Andreopoulos B."/>
            <person name="Barry K.W."/>
            <person name="Bonito G."/>
            <person name="Buee M."/>
            <person name="Carver A."/>
            <person name="Chen C."/>
            <person name="Cichocki N."/>
            <person name="Clum A."/>
            <person name="Culley D."/>
            <person name="Crous P.W."/>
            <person name="Fauchery L."/>
            <person name="Girlanda M."/>
            <person name="Hayes R.D."/>
            <person name="Keri Z."/>
            <person name="LaButti K."/>
            <person name="Lipzen A."/>
            <person name="Lombard V."/>
            <person name="Magnuson J."/>
            <person name="Maillard F."/>
            <person name="Murat C."/>
            <person name="Nolan M."/>
            <person name="Ohm R.A."/>
            <person name="Pangilinan J."/>
            <person name="Pereira M.F."/>
            <person name="Perotto S."/>
            <person name="Peter M."/>
            <person name="Pfister S."/>
            <person name="Riley R."/>
            <person name="Sitrit Y."/>
            <person name="Stielow J.B."/>
            <person name="Szollosi G."/>
            <person name="Zifcakova L."/>
            <person name="Stursova M."/>
            <person name="Spatafora J.W."/>
            <person name="Tedersoo L."/>
            <person name="Vaario L.M."/>
            <person name="Yamada A."/>
            <person name="Yan M."/>
            <person name="Wang P."/>
            <person name="Xu J."/>
            <person name="Bruns T."/>
            <person name="Baldrian P."/>
            <person name="Vilgalys R."/>
            <person name="Dunand C."/>
            <person name="Henrissat B."/>
            <person name="Grigoriev I.V."/>
            <person name="Hibbett D."/>
            <person name="Nagy L.G."/>
            <person name="Martin F.M."/>
        </authorList>
    </citation>
    <scope>NUCLEOTIDE SEQUENCE</scope>
    <source>
        <strain evidence="2">Prilba</strain>
    </source>
</reference>
<name>A0A9P5TAI2_9AGAM</name>
<evidence type="ECO:0000313" key="2">
    <source>
        <dbReference type="EMBL" id="KAF8481585.1"/>
    </source>
</evidence>